<dbReference type="AlphaFoldDB" id="A0A382URP8"/>
<proteinExistence type="predicted"/>
<reference evidence="1" key="1">
    <citation type="submission" date="2018-05" db="EMBL/GenBank/DDBJ databases">
        <authorList>
            <person name="Lanie J.A."/>
            <person name="Ng W.-L."/>
            <person name="Kazmierczak K.M."/>
            <person name="Andrzejewski T.M."/>
            <person name="Davidsen T.M."/>
            <person name="Wayne K.J."/>
            <person name="Tettelin H."/>
            <person name="Glass J.I."/>
            <person name="Rusch D."/>
            <person name="Podicherti R."/>
            <person name="Tsui H.-C.T."/>
            <person name="Winkler M.E."/>
        </authorList>
    </citation>
    <scope>NUCLEOTIDE SEQUENCE</scope>
</reference>
<accession>A0A382URP8</accession>
<name>A0A382URP8_9ZZZZ</name>
<feature type="non-terminal residue" evidence="1">
    <location>
        <position position="211"/>
    </location>
</feature>
<sequence length="211" mass="22689">MADDPIVGAWELISDSSAGIFIYTGSHYSAVVAPKDRRRSSGERATPDEALDAMLSCQALSGTYTVSGSRITHVRIANTHPASSNLHIVADYTIDGDTLTQTVVRGSARARSDGSSTMYRRVPSGGTDTPLIGAWELVDDTRQGILIFTETHYAVVQRQKERNLPKGDQYTPEEALEALYTCGALAGTYTVSGSTLTMERTANTRPESIGV</sequence>
<dbReference type="EMBL" id="UINC01146294">
    <property type="protein sequence ID" value="SVD36939.1"/>
    <property type="molecule type" value="Genomic_DNA"/>
</dbReference>
<evidence type="ECO:0000313" key="1">
    <source>
        <dbReference type="EMBL" id="SVD36939.1"/>
    </source>
</evidence>
<organism evidence="1">
    <name type="scientific">marine metagenome</name>
    <dbReference type="NCBI Taxonomy" id="408172"/>
    <lineage>
        <taxon>unclassified sequences</taxon>
        <taxon>metagenomes</taxon>
        <taxon>ecological metagenomes</taxon>
    </lineage>
</organism>
<gene>
    <name evidence="1" type="ORF">METZ01_LOCUS389793</name>
</gene>
<protein>
    <submittedName>
        <fullName evidence="1">Uncharacterized protein</fullName>
    </submittedName>
</protein>